<organism evidence="1 2">
    <name type="scientific">Pleurotus eryngii</name>
    <name type="common">Boletus of the steppes</name>
    <dbReference type="NCBI Taxonomy" id="5323"/>
    <lineage>
        <taxon>Eukaryota</taxon>
        <taxon>Fungi</taxon>
        <taxon>Dikarya</taxon>
        <taxon>Basidiomycota</taxon>
        <taxon>Agaricomycotina</taxon>
        <taxon>Agaricomycetes</taxon>
        <taxon>Agaricomycetidae</taxon>
        <taxon>Agaricales</taxon>
        <taxon>Pleurotineae</taxon>
        <taxon>Pleurotaceae</taxon>
        <taxon>Pleurotus</taxon>
    </lineage>
</organism>
<dbReference type="Proteomes" id="UP000807025">
    <property type="component" value="Unassembled WGS sequence"/>
</dbReference>
<comment type="caution">
    <text evidence="1">The sequence shown here is derived from an EMBL/GenBank/DDBJ whole genome shotgun (WGS) entry which is preliminary data.</text>
</comment>
<evidence type="ECO:0000313" key="2">
    <source>
        <dbReference type="Proteomes" id="UP000807025"/>
    </source>
</evidence>
<gene>
    <name evidence="1" type="ORF">BDN71DRAFT_1443715</name>
</gene>
<keyword evidence="2" id="KW-1185">Reference proteome</keyword>
<protein>
    <submittedName>
        <fullName evidence="1">Uncharacterized protein</fullName>
    </submittedName>
</protein>
<accession>A0A9P6D9P5</accession>
<name>A0A9P6D9P5_PLEER</name>
<reference evidence="1" key="1">
    <citation type="submission" date="2020-11" db="EMBL/GenBank/DDBJ databases">
        <authorList>
            <consortium name="DOE Joint Genome Institute"/>
            <person name="Ahrendt S."/>
            <person name="Riley R."/>
            <person name="Andreopoulos W."/>
            <person name="Labutti K."/>
            <person name="Pangilinan J."/>
            <person name="Ruiz-Duenas F.J."/>
            <person name="Barrasa J.M."/>
            <person name="Sanchez-Garcia M."/>
            <person name="Camarero S."/>
            <person name="Miyauchi S."/>
            <person name="Serrano A."/>
            <person name="Linde D."/>
            <person name="Babiker R."/>
            <person name="Drula E."/>
            <person name="Ayuso-Fernandez I."/>
            <person name="Pacheco R."/>
            <person name="Padilla G."/>
            <person name="Ferreira P."/>
            <person name="Barriuso J."/>
            <person name="Kellner H."/>
            <person name="Castanera R."/>
            <person name="Alfaro M."/>
            <person name="Ramirez L."/>
            <person name="Pisabarro A.G."/>
            <person name="Kuo A."/>
            <person name="Tritt A."/>
            <person name="Lipzen A."/>
            <person name="He G."/>
            <person name="Yan M."/>
            <person name="Ng V."/>
            <person name="Cullen D."/>
            <person name="Martin F."/>
            <person name="Rosso M.-N."/>
            <person name="Henrissat B."/>
            <person name="Hibbett D."/>
            <person name="Martinez A.T."/>
            <person name="Grigoriev I.V."/>
        </authorList>
    </citation>
    <scope>NUCLEOTIDE SEQUENCE</scope>
    <source>
        <strain evidence="1">ATCC 90797</strain>
    </source>
</reference>
<sequence length="102" mass="11465">MPSDSGVCQLIYPRIETTAILVPPMCNIDFPSDILFPIFGHKLLPRELQRSRITATLSCVSSHVRTFKLQASPMSTMSLFAPLFRPHPLNRISSAFSFVMQL</sequence>
<dbReference type="EMBL" id="MU154538">
    <property type="protein sequence ID" value="KAF9498366.1"/>
    <property type="molecule type" value="Genomic_DNA"/>
</dbReference>
<evidence type="ECO:0000313" key="1">
    <source>
        <dbReference type="EMBL" id="KAF9498366.1"/>
    </source>
</evidence>
<feature type="non-terminal residue" evidence="1">
    <location>
        <position position="102"/>
    </location>
</feature>
<dbReference type="AlphaFoldDB" id="A0A9P6D9P5"/>
<proteinExistence type="predicted"/>